<feature type="repeat" description="TPR" evidence="1">
    <location>
        <begin position="57"/>
        <end position="90"/>
    </location>
</feature>
<protein>
    <recommendedName>
        <fullName evidence="4">Tetratricopeptide repeat protein</fullName>
    </recommendedName>
</protein>
<dbReference type="Proteomes" id="UP001139226">
    <property type="component" value="Unassembled WGS sequence"/>
</dbReference>
<dbReference type="SUPFAM" id="SSF48452">
    <property type="entry name" value="TPR-like"/>
    <property type="match status" value="1"/>
</dbReference>
<dbReference type="AlphaFoldDB" id="A0A9X2AAK9"/>
<dbReference type="Pfam" id="PF13431">
    <property type="entry name" value="TPR_17"/>
    <property type="match status" value="1"/>
</dbReference>
<dbReference type="EMBL" id="JAKVTV010000010">
    <property type="protein sequence ID" value="MCH4824620.1"/>
    <property type="molecule type" value="Genomic_DNA"/>
</dbReference>
<keyword evidence="1" id="KW-0802">TPR repeat</keyword>
<evidence type="ECO:0000313" key="3">
    <source>
        <dbReference type="Proteomes" id="UP001139226"/>
    </source>
</evidence>
<accession>A0A9X2AAK9</accession>
<organism evidence="2 3">
    <name type="scientific">Christiangramia lutea</name>
    <dbReference type="NCBI Taxonomy" id="1607951"/>
    <lineage>
        <taxon>Bacteria</taxon>
        <taxon>Pseudomonadati</taxon>
        <taxon>Bacteroidota</taxon>
        <taxon>Flavobacteriia</taxon>
        <taxon>Flavobacteriales</taxon>
        <taxon>Flavobacteriaceae</taxon>
        <taxon>Christiangramia</taxon>
    </lineage>
</organism>
<reference evidence="2" key="1">
    <citation type="submission" date="2022-03" db="EMBL/GenBank/DDBJ databases">
        <title>Gramella crocea sp. nov., isolated from activated sludge of a seafood processing plant.</title>
        <authorList>
            <person name="Zhang X."/>
        </authorList>
    </citation>
    <scope>NUCLEOTIDE SEQUENCE</scope>
    <source>
        <strain evidence="2">YJ019</strain>
    </source>
</reference>
<dbReference type="PROSITE" id="PS50005">
    <property type="entry name" value="TPR"/>
    <property type="match status" value="1"/>
</dbReference>
<dbReference type="InterPro" id="IPR019734">
    <property type="entry name" value="TPR_rpt"/>
</dbReference>
<dbReference type="InterPro" id="IPR011990">
    <property type="entry name" value="TPR-like_helical_dom_sf"/>
</dbReference>
<sequence>MKKILLIIILTITQITFSQTDEIDNLMLKANEAFNNSNFEIAKENYLSIIKKDSTNKDAIFNLGATYLNLNQNDKACEQFQRVYSLGAIGAYDVINQYCGELKYTDKVFQDHVDDLPKFKYNGEFLELIIRKKEYQKEINPVFVDFLKTEFKKSKDLKKLKKKFYIKLKSVTKEGELLAEIVGDIKDGNKQKILEILQTKTEYYPAIYHDQKVELFGGGFTLPVSVN</sequence>
<comment type="caution">
    <text evidence="2">The sequence shown here is derived from an EMBL/GenBank/DDBJ whole genome shotgun (WGS) entry which is preliminary data.</text>
</comment>
<evidence type="ECO:0000256" key="1">
    <source>
        <dbReference type="PROSITE-ProRule" id="PRU00339"/>
    </source>
</evidence>
<dbReference type="Gene3D" id="1.25.40.10">
    <property type="entry name" value="Tetratricopeptide repeat domain"/>
    <property type="match status" value="1"/>
</dbReference>
<dbReference type="RefSeq" id="WP_240714785.1">
    <property type="nucleotide sequence ID" value="NZ_JAKVTV010000010.1"/>
</dbReference>
<keyword evidence="3" id="KW-1185">Reference proteome</keyword>
<name>A0A9X2AAK9_9FLAO</name>
<evidence type="ECO:0000313" key="2">
    <source>
        <dbReference type="EMBL" id="MCH4824620.1"/>
    </source>
</evidence>
<evidence type="ECO:0008006" key="4">
    <source>
        <dbReference type="Google" id="ProtNLM"/>
    </source>
</evidence>
<gene>
    <name evidence="2" type="ORF">ML462_15710</name>
</gene>
<proteinExistence type="predicted"/>